<gene>
    <name evidence="2" type="ORF">BXY45_105123</name>
</gene>
<dbReference type="OrthoDB" id="3694026at2"/>
<sequence length="159" mass="17290">MARSDQRRSNHHDVALALREVLKADRFAVRELAARLGLGVNDITALQHLTEGPLGPTDLADRLGLTTASTSLLLDRLEDVGHIWREPHPRDGRRKIVVLTDRSRGLVLEALQPLTTALDRAAADLTEDHADAVISFLTVAATLMRDYSAGGADGSVTRQ</sequence>
<dbReference type="PANTHER" id="PTHR33164">
    <property type="entry name" value="TRANSCRIPTIONAL REGULATOR, MARR FAMILY"/>
    <property type="match status" value="1"/>
</dbReference>
<dbReference type="GO" id="GO:0006950">
    <property type="term" value="P:response to stress"/>
    <property type="evidence" value="ECO:0007669"/>
    <property type="project" value="TreeGrafter"/>
</dbReference>
<feature type="domain" description="HTH marR-type" evidence="1">
    <location>
        <begin position="11"/>
        <end position="145"/>
    </location>
</feature>
<comment type="caution">
    <text evidence="2">The sequence shown here is derived from an EMBL/GenBank/DDBJ whole genome shotgun (WGS) entry which is preliminary data.</text>
</comment>
<dbReference type="RefSeq" id="WP_109773422.1">
    <property type="nucleotide sequence ID" value="NZ_QGDQ01000005.1"/>
</dbReference>
<evidence type="ECO:0000313" key="2">
    <source>
        <dbReference type="EMBL" id="PWJ54914.1"/>
    </source>
</evidence>
<accession>A0A316ADF6</accession>
<dbReference type="PROSITE" id="PS50995">
    <property type="entry name" value="HTH_MARR_2"/>
    <property type="match status" value="1"/>
</dbReference>
<dbReference type="PRINTS" id="PR00598">
    <property type="entry name" value="HTHMARR"/>
</dbReference>
<dbReference type="Pfam" id="PF12802">
    <property type="entry name" value="MarR_2"/>
    <property type="match status" value="1"/>
</dbReference>
<dbReference type="Proteomes" id="UP000245469">
    <property type="component" value="Unassembled WGS sequence"/>
</dbReference>
<keyword evidence="3" id="KW-1185">Reference proteome</keyword>
<evidence type="ECO:0000313" key="3">
    <source>
        <dbReference type="Proteomes" id="UP000245469"/>
    </source>
</evidence>
<proteinExistence type="predicted"/>
<name>A0A316ADF6_9ACTN</name>
<reference evidence="2 3" key="1">
    <citation type="submission" date="2018-03" db="EMBL/GenBank/DDBJ databases">
        <title>Genomic Encyclopedia of Archaeal and Bacterial Type Strains, Phase II (KMG-II): from individual species to whole genera.</title>
        <authorList>
            <person name="Goeker M."/>
        </authorList>
    </citation>
    <scope>NUCLEOTIDE SEQUENCE [LARGE SCALE GENOMIC DNA]</scope>
    <source>
        <strain evidence="2 3">DSM 44889</strain>
    </source>
</reference>
<dbReference type="AlphaFoldDB" id="A0A316ADF6"/>
<dbReference type="GO" id="GO:0003700">
    <property type="term" value="F:DNA-binding transcription factor activity"/>
    <property type="evidence" value="ECO:0007669"/>
    <property type="project" value="InterPro"/>
</dbReference>
<dbReference type="SMART" id="SM00347">
    <property type="entry name" value="HTH_MARR"/>
    <property type="match status" value="1"/>
</dbReference>
<dbReference type="InterPro" id="IPR039422">
    <property type="entry name" value="MarR/SlyA-like"/>
</dbReference>
<dbReference type="PANTHER" id="PTHR33164:SF43">
    <property type="entry name" value="HTH-TYPE TRANSCRIPTIONAL REPRESSOR YETL"/>
    <property type="match status" value="1"/>
</dbReference>
<evidence type="ECO:0000259" key="1">
    <source>
        <dbReference type="PROSITE" id="PS50995"/>
    </source>
</evidence>
<organism evidence="2 3">
    <name type="scientific">Quadrisphaera granulorum</name>
    <dbReference type="NCBI Taxonomy" id="317664"/>
    <lineage>
        <taxon>Bacteria</taxon>
        <taxon>Bacillati</taxon>
        <taxon>Actinomycetota</taxon>
        <taxon>Actinomycetes</taxon>
        <taxon>Kineosporiales</taxon>
        <taxon>Kineosporiaceae</taxon>
        <taxon>Quadrisphaera</taxon>
    </lineage>
</organism>
<dbReference type="EMBL" id="QGDQ01000005">
    <property type="protein sequence ID" value="PWJ54914.1"/>
    <property type="molecule type" value="Genomic_DNA"/>
</dbReference>
<dbReference type="InterPro" id="IPR000835">
    <property type="entry name" value="HTH_MarR-typ"/>
</dbReference>
<dbReference type="InterPro" id="IPR036388">
    <property type="entry name" value="WH-like_DNA-bd_sf"/>
</dbReference>
<keyword evidence="2" id="KW-0238">DNA-binding</keyword>
<dbReference type="InterPro" id="IPR036390">
    <property type="entry name" value="WH_DNA-bd_sf"/>
</dbReference>
<dbReference type="SUPFAM" id="SSF46785">
    <property type="entry name" value="Winged helix' DNA-binding domain"/>
    <property type="match status" value="1"/>
</dbReference>
<dbReference type="Gene3D" id="1.10.10.10">
    <property type="entry name" value="Winged helix-like DNA-binding domain superfamily/Winged helix DNA-binding domain"/>
    <property type="match status" value="1"/>
</dbReference>
<protein>
    <submittedName>
        <fullName evidence="2">DNA-binding MarR family transcriptional regulator</fullName>
    </submittedName>
</protein>
<dbReference type="GO" id="GO:0003677">
    <property type="term" value="F:DNA binding"/>
    <property type="evidence" value="ECO:0007669"/>
    <property type="project" value="UniProtKB-KW"/>
</dbReference>